<organism evidence="2 3">
    <name type="scientific">Desulfonema magnum</name>
    <dbReference type="NCBI Taxonomy" id="45655"/>
    <lineage>
        <taxon>Bacteria</taxon>
        <taxon>Pseudomonadati</taxon>
        <taxon>Thermodesulfobacteriota</taxon>
        <taxon>Desulfobacteria</taxon>
        <taxon>Desulfobacterales</taxon>
        <taxon>Desulfococcaceae</taxon>
        <taxon>Desulfonema</taxon>
    </lineage>
</organism>
<dbReference type="GO" id="GO:0003677">
    <property type="term" value="F:DNA binding"/>
    <property type="evidence" value="ECO:0007669"/>
    <property type="project" value="InterPro"/>
</dbReference>
<accession>A0A975BNY5</accession>
<reference evidence="2" key="1">
    <citation type="journal article" date="2021" name="Microb. Physiol.">
        <title>Proteogenomic Insights into the Physiology of Marine, Sulfate-Reducing, Filamentous Desulfonema limicola and Desulfonema magnum.</title>
        <authorList>
            <person name="Schnaars V."/>
            <person name="Wohlbrand L."/>
            <person name="Scheve S."/>
            <person name="Hinrichs C."/>
            <person name="Reinhardt R."/>
            <person name="Rabus R."/>
        </authorList>
    </citation>
    <scope>NUCLEOTIDE SEQUENCE</scope>
    <source>
        <strain evidence="2">4be13</strain>
    </source>
</reference>
<name>A0A975BNY5_9BACT</name>
<dbReference type="CDD" id="cd00093">
    <property type="entry name" value="HTH_XRE"/>
    <property type="match status" value="1"/>
</dbReference>
<sequence length="74" mass="8761">MRFNYELINRRRKELGWNNKVTAQRCGLTPDTLTRYKKGERVPNGEKLAKLAMGLKIYDIRKWFSEENLSGEDL</sequence>
<proteinExistence type="predicted"/>
<feature type="domain" description="HTH cro/C1-type" evidence="1">
    <location>
        <begin position="8"/>
        <end position="63"/>
    </location>
</feature>
<dbReference type="Proteomes" id="UP000663722">
    <property type="component" value="Chromosome"/>
</dbReference>
<dbReference type="EMBL" id="CP061800">
    <property type="protein sequence ID" value="QTA88494.1"/>
    <property type="molecule type" value="Genomic_DNA"/>
</dbReference>
<dbReference type="AlphaFoldDB" id="A0A975BNY5"/>
<evidence type="ECO:0000313" key="2">
    <source>
        <dbReference type="EMBL" id="QTA88494.1"/>
    </source>
</evidence>
<dbReference type="Gene3D" id="1.10.260.40">
    <property type="entry name" value="lambda repressor-like DNA-binding domains"/>
    <property type="match status" value="1"/>
</dbReference>
<dbReference type="InterPro" id="IPR001387">
    <property type="entry name" value="Cro/C1-type_HTH"/>
</dbReference>
<dbReference type="SUPFAM" id="SSF47413">
    <property type="entry name" value="lambda repressor-like DNA-binding domains"/>
    <property type="match status" value="1"/>
</dbReference>
<dbReference type="KEGG" id="dmm:dnm_045405"/>
<keyword evidence="3" id="KW-1185">Reference proteome</keyword>
<dbReference type="PROSITE" id="PS50943">
    <property type="entry name" value="HTH_CROC1"/>
    <property type="match status" value="1"/>
</dbReference>
<evidence type="ECO:0000313" key="3">
    <source>
        <dbReference type="Proteomes" id="UP000663722"/>
    </source>
</evidence>
<dbReference type="SMART" id="SM00530">
    <property type="entry name" value="HTH_XRE"/>
    <property type="match status" value="1"/>
</dbReference>
<protein>
    <submittedName>
        <fullName evidence="2">HTH domain-containing protein, Cro/C1-type</fullName>
    </submittedName>
</protein>
<gene>
    <name evidence="2" type="ORF">dnm_045405</name>
</gene>
<dbReference type="RefSeq" id="WP_207683229.1">
    <property type="nucleotide sequence ID" value="NZ_CP061800.1"/>
</dbReference>
<dbReference type="InterPro" id="IPR010982">
    <property type="entry name" value="Lambda_DNA-bd_dom_sf"/>
</dbReference>
<dbReference type="Pfam" id="PF01381">
    <property type="entry name" value="HTH_3"/>
    <property type="match status" value="1"/>
</dbReference>
<evidence type="ECO:0000259" key="1">
    <source>
        <dbReference type="PROSITE" id="PS50943"/>
    </source>
</evidence>